<dbReference type="InterPro" id="IPR059117">
    <property type="entry name" value="APS_kinase_dom"/>
</dbReference>
<gene>
    <name evidence="11" type="ORF">ZYGR_0AF00270</name>
</gene>
<dbReference type="UniPathway" id="UPA00792"/>
<keyword evidence="4 9" id="KW-0808">Transferase</keyword>
<evidence type="ECO:0000256" key="2">
    <source>
        <dbReference type="ARBA" id="ARBA00008420"/>
    </source>
</evidence>
<dbReference type="PANTHER" id="PTHR43442:SF3">
    <property type="entry name" value="GLUCONOKINASE-RELATED"/>
    <property type="match status" value="1"/>
</dbReference>
<name>A0A1Q3A741_ZYGRO</name>
<keyword evidence="5 9" id="KW-0547">Nucleotide-binding</keyword>
<dbReference type="Proteomes" id="UP000187013">
    <property type="component" value="Unassembled WGS sequence"/>
</dbReference>
<evidence type="ECO:0000313" key="12">
    <source>
        <dbReference type="Proteomes" id="UP000187013"/>
    </source>
</evidence>
<evidence type="ECO:0000256" key="5">
    <source>
        <dbReference type="ARBA" id="ARBA00022741"/>
    </source>
</evidence>
<keyword evidence="7 9" id="KW-0067">ATP-binding</keyword>
<dbReference type="GO" id="GO:0046316">
    <property type="term" value="F:gluconokinase activity"/>
    <property type="evidence" value="ECO:0007669"/>
    <property type="project" value="UniProtKB-EC"/>
</dbReference>
<organism evidence="11 12">
    <name type="scientific">Zygosaccharomyces rouxii</name>
    <dbReference type="NCBI Taxonomy" id="4956"/>
    <lineage>
        <taxon>Eukaryota</taxon>
        <taxon>Fungi</taxon>
        <taxon>Dikarya</taxon>
        <taxon>Ascomycota</taxon>
        <taxon>Saccharomycotina</taxon>
        <taxon>Saccharomycetes</taxon>
        <taxon>Saccharomycetales</taxon>
        <taxon>Saccharomycetaceae</taxon>
        <taxon>Zygosaccharomyces</taxon>
    </lineage>
</organism>
<evidence type="ECO:0000256" key="9">
    <source>
        <dbReference type="RuleBase" id="RU363066"/>
    </source>
</evidence>
<dbReference type="SUPFAM" id="SSF52540">
    <property type="entry name" value="P-loop containing nucleoside triphosphate hydrolases"/>
    <property type="match status" value="1"/>
</dbReference>
<keyword evidence="6 9" id="KW-0418">Kinase</keyword>
<evidence type="ECO:0000259" key="10">
    <source>
        <dbReference type="Pfam" id="PF01583"/>
    </source>
</evidence>
<evidence type="ECO:0000313" key="11">
    <source>
        <dbReference type="EMBL" id="GAV51556.1"/>
    </source>
</evidence>
<dbReference type="InterPro" id="IPR006001">
    <property type="entry name" value="Therm_gnt_kin"/>
</dbReference>
<evidence type="ECO:0000256" key="7">
    <source>
        <dbReference type="ARBA" id="ARBA00022840"/>
    </source>
</evidence>
<evidence type="ECO:0000256" key="4">
    <source>
        <dbReference type="ARBA" id="ARBA00022679"/>
    </source>
</evidence>
<comment type="similarity">
    <text evidence="2 9">Belongs to the gluconokinase GntK/GntV family.</text>
</comment>
<evidence type="ECO:0000256" key="3">
    <source>
        <dbReference type="ARBA" id="ARBA00012054"/>
    </source>
</evidence>
<dbReference type="GO" id="GO:0005975">
    <property type="term" value="P:carbohydrate metabolic process"/>
    <property type="evidence" value="ECO:0007669"/>
    <property type="project" value="InterPro"/>
</dbReference>
<feature type="domain" description="APS kinase" evidence="10">
    <location>
        <begin position="4"/>
        <end position="114"/>
    </location>
</feature>
<protein>
    <recommendedName>
        <fullName evidence="3 9">Gluconokinase</fullName>
        <ecNumber evidence="3 9">2.7.1.12</ecNumber>
    </recommendedName>
</protein>
<proteinExistence type="inferred from homology"/>
<comment type="catalytic activity">
    <reaction evidence="8 9">
        <text>D-gluconate + ATP = 6-phospho-D-gluconate + ADP + H(+)</text>
        <dbReference type="Rhea" id="RHEA:19433"/>
        <dbReference type="ChEBI" id="CHEBI:15378"/>
        <dbReference type="ChEBI" id="CHEBI:18391"/>
        <dbReference type="ChEBI" id="CHEBI:30616"/>
        <dbReference type="ChEBI" id="CHEBI:58759"/>
        <dbReference type="ChEBI" id="CHEBI:456216"/>
        <dbReference type="EC" id="2.7.1.12"/>
    </reaction>
</comment>
<dbReference type="EMBL" id="BDGX01000032">
    <property type="protein sequence ID" value="GAV51556.1"/>
    <property type="molecule type" value="Genomic_DNA"/>
</dbReference>
<dbReference type="GO" id="GO:0005737">
    <property type="term" value="C:cytoplasm"/>
    <property type="evidence" value="ECO:0007669"/>
    <property type="project" value="TreeGrafter"/>
</dbReference>
<dbReference type="AlphaFoldDB" id="A0A1Q3A741"/>
<dbReference type="GO" id="GO:0005524">
    <property type="term" value="F:ATP binding"/>
    <property type="evidence" value="ECO:0007669"/>
    <property type="project" value="UniProtKB-KW"/>
</dbReference>
<dbReference type="OrthoDB" id="275177at2759"/>
<dbReference type="Pfam" id="PF01583">
    <property type="entry name" value="APS_kinase"/>
    <property type="match status" value="1"/>
</dbReference>
<dbReference type="InterPro" id="IPR027417">
    <property type="entry name" value="P-loop_NTPase"/>
</dbReference>
<evidence type="ECO:0000256" key="6">
    <source>
        <dbReference type="ARBA" id="ARBA00022777"/>
    </source>
</evidence>
<accession>A0A1Q3A741</accession>
<dbReference type="Gene3D" id="3.40.50.300">
    <property type="entry name" value="P-loop containing nucleotide triphosphate hydrolases"/>
    <property type="match status" value="1"/>
</dbReference>
<dbReference type="EC" id="2.7.1.12" evidence="3 9"/>
<dbReference type="PANTHER" id="PTHR43442">
    <property type="entry name" value="GLUCONOKINASE-RELATED"/>
    <property type="match status" value="1"/>
</dbReference>
<comment type="caution">
    <text evidence="11">The sequence shown here is derived from an EMBL/GenBank/DDBJ whole genome shotgun (WGS) entry which is preliminary data.</text>
</comment>
<dbReference type="NCBIfam" id="TIGR01313">
    <property type="entry name" value="therm_gnt_kin"/>
    <property type="match status" value="1"/>
</dbReference>
<evidence type="ECO:0000256" key="8">
    <source>
        <dbReference type="ARBA" id="ARBA00048090"/>
    </source>
</evidence>
<dbReference type="CDD" id="cd02021">
    <property type="entry name" value="GntK"/>
    <property type="match status" value="1"/>
</dbReference>
<reference evidence="11 12" key="1">
    <citation type="submission" date="2016-08" db="EMBL/GenBank/DDBJ databases">
        <title>Draft genome sequence of allopolyploid Zygosaccharomyces rouxii.</title>
        <authorList>
            <person name="Watanabe J."/>
            <person name="Uehara K."/>
            <person name="Mogi Y."/>
            <person name="Tsukioka Y."/>
        </authorList>
    </citation>
    <scope>NUCLEOTIDE SEQUENCE [LARGE SCALE GENOMIC DNA]</scope>
    <source>
        <strain evidence="11 12">NBRC 110957</strain>
    </source>
</reference>
<evidence type="ECO:0000256" key="1">
    <source>
        <dbReference type="ARBA" id="ARBA00004875"/>
    </source>
</evidence>
<sequence>MVNKVIVLAGTAGTGKSTVADILLKKHSAKYPDVKFIEGDTLHPPANVGKMSAGIPLTDEDRWGWLEKVANVSSETAKDHGLCIAACSSLKKKYRDFMREKRPDTVFYFVFLYGTKQEVLGRLEKRSQHFMKANMMESQFKDLELPLEDEPHCCIVHIDGKSFEQVEEDTKEKVSKMFAEEA</sequence>
<comment type="pathway">
    <text evidence="1 9">Carbohydrate acid metabolism; D-gluconate degradation.</text>
</comment>